<comment type="similarity">
    <text evidence="1">Belongs to the peptidase A1 family.</text>
</comment>
<evidence type="ECO:0000256" key="2">
    <source>
        <dbReference type="ARBA" id="ARBA00022670"/>
    </source>
</evidence>
<dbReference type="InterPro" id="IPR033121">
    <property type="entry name" value="PEPTIDASE_A1"/>
</dbReference>
<dbReference type="GO" id="GO:0006508">
    <property type="term" value="P:proteolysis"/>
    <property type="evidence" value="ECO:0007669"/>
    <property type="project" value="UniProtKB-KW"/>
</dbReference>
<dbReference type="Proteomes" id="UP001634007">
    <property type="component" value="Unassembled WGS sequence"/>
</dbReference>
<keyword evidence="2" id="KW-0645">Protease</keyword>
<proteinExistence type="inferred from homology"/>
<dbReference type="EMBL" id="JBJKBG010000003">
    <property type="protein sequence ID" value="KAL3744003.1"/>
    <property type="molecule type" value="Genomic_DNA"/>
</dbReference>
<sequence>MATTMIAAHFFFLLICFVTIISSYLANVASSMTTPFKPRKMAIKLIHHDSIHSPYYNPSATISERAELAINSSLTRIRYLSKIISNPNDDDARSHLVPAIRGTGFLASISFGTPPVPQLLLIDSASDLLWFQCLPCTTCFKQSPSLFDPTKSSTYSNIRCSSPACSNSTAKCDPKSEYCIYKRTYLDGTFTVGNLASEQATFETSDEGTVKVPIEVFGCSHINRVPADGQESGILGLSYGNGDLPTPVKQLGSKFSYCIGNIDDPQYQYNHLILGDGAIIEGDPTTLQTDKGFYFVDLQGISIGEKKLPIDPRVFQRGASGEGGVMIDSGTTFTFLKEEGYVPLQNEVESLMAGILNRVSHPSFLCYAGNVEIDLTGFPVVTLQFSGNAQLGLDTNSMFFQLSAGVLCMAILPIIPEMNGESMIGVMAQQSYNVGYDIRQGKIFFQRIDCSVLESIV</sequence>
<reference evidence="8 9" key="1">
    <citation type="submission" date="2024-11" db="EMBL/GenBank/DDBJ databases">
        <title>Chromosome-level genome assembly of Eucalyptus globulus Labill. provides insights into its genome evolution.</title>
        <authorList>
            <person name="Li X."/>
        </authorList>
    </citation>
    <scope>NUCLEOTIDE SEQUENCE [LARGE SCALE GENOMIC DNA]</scope>
    <source>
        <strain evidence="8">CL2024</strain>
        <tissue evidence="8">Fresh tender leaves</tissue>
    </source>
</reference>
<dbReference type="PANTHER" id="PTHR47967:SF14">
    <property type="entry name" value="EUKARYOTIC ASPARTYL PROTEASE FAMILY PROTEIN"/>
    <property type="match status" value="1"/>
</dbReference>
<dbReference type="CDD" id="cd05476">
    <property type="entry name" value="pepsin_A_like_plant"/>
    <property type="match status" value="1"/>
</dbReference>
<name>A0ABD3KX58_EUCGL</name>
<dbReference type="Gene3D" id="2.40.70.10">
    <property type="entry name" value="Acid Proteases"/>
    <property type="match status" value="2"/>
</dbReference>
<keyword evidence="5" id="KW-0325">Glycoprotein</keyword>
<dbReference type="Pfam" id="PF14541">
    <property type="entry name" value="TAXi_C"/>
    <property type="match status" value="1"/>
</dbReference>
<gene>
    <name evidence="8" type="ORF">ACJRO7_013280</name>
</gene>
<evidence type="ECO:0000259" key="7">
    <source>
        <dbReference type="PROSITE" id="PS51767"/>
    </source>
</evidence>
<keyword evidence="9" id="KW-1185">Reference proteome</keyword>
<comment type="caution">
    <text evidence="8">The sequence shown here is derived from an EMBL/GenBank/DDBJ whole genome shotgun (WGS) entry which is preliminary data.</text>
</comment>
<dbReference type="FunFam" id="2.40.70.10:FF:000033">
    <property type="entry name" value="Aspartyl protease family protein"/>
    <property type="match status" value="1"/>
</dbReference>
<keyword evidence="6" id="KW-0732">Signal</keyword>
<dbReference type="Pfam" id="PF14543">
    <property type="entry name" value="TAXi_N"/>
    <property type="match status" value="1"/>
</dbReference>
<evidence type="ECO:0000256" key="3">
    <source>
        <dbReference type="ARBA" id="ARBA00022750"/>
    </source>
</evidence>
<dbReference type="AlphaFoldDB" id="A0ABD3KX58"/>
<dbReference type="GO" id="GO:0004190">
    <property type="term" value="F:aspartic-type endopeptidase activity"/>
    <property type="evidence" value="ECO:0007669"/>
    <property type="project" value="UniProtKB-KW"/>
</dbReference>
<evidence type="ECO:0000256" key="4">
    <source>
        <dbReference type="ARBA" id="ARBA00022801"/>
    </source>
</evidence>
<dbReference type="PROSITE" id="PS51767">
    <property type="entry name" value="PEPTIDASE_A1"/>
    <property type="match status" value="1"/>
</dbReference>
<accession>A0ABD3KX58</accession>
<keyword evidence="3" id="KW-0064">Aspartyl protease</keyword>
<dbReference type="SUPFAM" id="SSF50630">
    <property type="entry name" value="Acid proteases"/>
    <property type="match status" value="1"/>
</dbReference>
<dbReference type="InterPro" id="IPR034161">
    <property type="entry name" value="Pepsin-like_plant"/>
</dbReference>
<dbReference type="InterPro" id="IPR032799">
    <property type="entry name" value="TAXi_C"/>
</dbReference>
<organism evidence="8 9">
    <name type="scientific">Eucalyptus globulus</name>
    <name type="common">Tasmanian blue gum</name>
    <dbReference type="NCBI Taxonomy" id="34317"/>
    <lineage>
        <taxon>Eukaryota</taxon>
        <taxon>Viridiplantae</taxon>
        <taxon>Streptophyta</taxon>
        <taxon>Embryophyta</taxon>
        <taxon>Tracheophyta</taxon>
        <taxon>Spermatophyta</taxon>
        <taxon>Magnoliopsida</taxon>
        <taxon>eudicotyledons</taxon>
        <taxon>Gunneridae</taxon>
        <taxon>Pentapetalae</taxon>
        <taxon>rosids</taxon>
        <taxon>malvids</taxon>
        <taxon>Myrtales</taxon>
        <taxon>Myrtaceae</taxon>
        <taxon>Myrtoideae</taxon>
        <taxon>Eucalypteae</taxon>
        <taxon>Eucalyptus</taxon>
    </lineage>
</organism>
<evidence type="ECO:0000313" key="9">
    <source>
        <dbReference type="Proteomes" id="UP001634007"/>
    </source>
</evidence>
<dbReference type="InterPro" id="IPR032861">
    <property type="entry name" value="TAXi_N"/>
</dbReference>
<dbReference type="InterPro" id="IPR051708">
    <property type="entry name" value="Plant_Aspart_Prot_A1"/>
</dbReference>
<evidence type="ECO:0000256" key="6">
    <source>
        <dbReference type="SAM" id="SignalP"/>
    </source>
</evidence>
<feature type="signal peptide" evidence="6">
    <location>
        <begin position="1"/>
        <end position="23"/>
    </location>
</feature>
<dbReference type="InterPro" id="IPR021109">
    <property type="entry name" value="Peptidase_aspartic_dom_sf"/>
</dbReference>
<evidence type="ECO:0000256" key="1">
    <source>
        <dbReference type="ARBA" id="ARBA00007447"/>
    </source>
</evidence>
<feature type="domain" description="Peptidase A1" evidence="7">
    <location>
        <begin position="105"/>
        <end position="446"/>
    </location>
</feature>
<evidence type="ECO:0000256" key="5">
    <source>
        <dbReference type="ARBA" id="ARBA00023180"/>
    </source>
</evidence>
<evidence type="ECO:0000313" key="8">
    <source>
        <dbReference type="EMBL" id="KAL3744003.1"/>
    </source>
</evidence>
<feature type="chain" id="PRO_5044824592" description="Peptidase A1 domain-containing protein" evidence="6">
    <location>
        <begin position="24"/>
        <end position="457"/>
    </location>
</feature>
<protein>
    <recommendedName>
        <fullName evidence="7">Peptidase A1 domain-containing protein</fullName>
    </recommendedName>
</protein>
<dbReference type="PANTHER" id="PTHR47967">
    <property type="entry name" value="OS07G0603500 PROTEIN-RELATED"/>
    <property type="match status" value="1"/>
</dbReference>
<keyword evidence="4" id="KW-0378">Hydrolase</keyword>